<comment type="pathway">
    <text evidence="2 12">Cofactor biosynthesis; riboflavin biosynthesis; 5-amino-6-(D-ribitylamino)uracil from GTP: step 2/4.</text>
</comment>
<keyword evidence="9 12" id="KW-0521">NADP</keyword>
<dbReference type="NCBIfam" id="TIGR00326">
    <property type="entry name" value="eubact_ribD"/>
    <property type="match status" value="1"/>
</dbReference>
<dbReference type="Gene3D" id="3.40.140.10">
    <property type="entry name" value="Cytidine Deaminase, domain 2"/>
    <property type="match status" value="1"/>
</dbReference>
<dbReference type="InterPro" id="IPR050765">
    <property type="entry name" value="Riboflavin_Biosynth_HTPR"/>
</dbReference>
<dbReference type="InterPro" id="IPR002734">
    <property type="entry name" value="RibDG_C"/>
</dbReference>
<dbReference type="RefSeq" id="WP_345374829.1">
    <property type="nucleotide sequence ID" value="NZ_BAABJX010000064.1"/>
</dbReference>
<dbReference type="Gene3D" id="3.40.430.10">
    <property type="entry name" value="Dihydrofolate Reductase, subunit A"/>
    <property type="match status" value="1"/>
</dbReference>
<evidence type="ECO:0000313" key="15">
    <source>
        <dbReference type="Proteomes" id="UP001500298"/>
    </source>
</evidence>
<feature type="domain" description="CMP/dCMP-type deaminase" evidence="13">
    <location>
        <begin position="2"/>
        <end position="126"/>
    </location>
</feature>
<dbReference type="PANTHER" id="PTHR38011">
    <property type="entry name" value="DIHYDROFOLATE REDUCTASE FAMILY PROTEIN (AFU_ORTHOLOGUE AFUA_8G06820)"/>
    <property type="match status" value="1"/>
</dbReference>
<evidence type="ECO:0000256" key="6">
    <source>
        <dbReference type="ARBA" id="ARBA00022619"/>
    </source>
</evidence>
<name>A0ABP9DKZ2_9BACT</name>
<dbReference type="Proteomes" id="UP001500298">
    <property type="component" value="Unassembled WGS sequence"/>
</dbReference>
<evidence type="ECO:0000259" key="13">
    <source>
        <dbReference type="PROSITE" id="PS51747"/>
    </source>
</evidence>
<evidence type="ECO:0000256" key="1">
    <source>
        <dbReference type="ARBA" id="ARBA00002151"/>
    </source>
</evidence>
<comment type="caution">
    <text evidence="14">The sequence shown here is derived from an EMBL/GenBank/DDBJ whole genome shotgun (WGS) entry which is preliminary data.</text>
</comment>
<dbReference type="EC" id="1.1.1.193" evidence="12"/>
<dbReference type="PROSITE" id="PS51747">
    <property type="entry name" value="CYT_DCMP_DEAMINASES_2"/>
    <property type="match status" value="1"/>
</dbReference>
<dbReference type="InterPro" id="IPR024072">
    <property type="entry name" value="DHFR-like_dom_sf"/>
</dbReference>
<dbReference type="Pfam" id="PF00383">
    <property type="entry name" value="dCMP_cyt_deam_1"/>
    <property type="match status" value="1"/>
</dbReference>
<keyword evidence="7 12" id="KW-0479">Metal-binding</keyword>
<comment type="function">
    <text evidence="1 12">Converts 2,5-diamino-6-(ribosylamino)-4(3h)-pyrimidinone 5'-phosphate into 5-amino-6-(ribosylamino)-2,4(1h,3h)-pyrimidinedione 5'-phosphate.</text>
</comment>
<comment type="similarity">
    <text evidence="4 12">In the N-terminal section; belongs to the cytidine and deoxycytidylate deaminase family.</text>
</comment>
<comment type="cofactor">
    <cofactor evidence="12">
        <name>Zn(2+)</name>
        <dbReference type="ChEBI" id="CHEBI:29105"/>
    </cofactor>
    <text evidence="12">Binds 1 zinc ion.</text>
</comment>
<comment type="catalytic activity">
    <reaction evidence="12">
        <text>5-amino-6-(5-phospho-D-ribitylamino)uracil + NADP(+) = 5-amino-6-(5-phospho-D-ribosylamino)uracil + NADPH + H(+)</text>
        <dbReference type="Rhea" id="RHEA:17845"/>
        <dbReference type="ChEBI" id="CHEBI:15378"/>
        <dbReference type="ChEBI" id="CHEBI:57783"/>
        <dbReference type="ChEBI" id="CHEBI:58349"/>
        <dbReference type="ChEBI" id="CHEBI:58421"/>
        <dbReference type="ChEBI" id="CHEBI:58453"/>
        <dbReference type="EC" id="1.1.1.193"/>
    </reaction>
</comment>
<keyword evidence="10 12" id="KW-0560">Oxidoreductase</keyword>
<evidence type="ECO:0000256" key="5">
    <source>
        <dbReference type="ARBA" id="ARBA00007417"/>
    </source>
</evidence>
<evidence type="ECO:0000256" key="11">
    <source>
        <dbReference type="ARBA" id="ARBA00023268"/>
    </source>
</evidence>
<dbReference type="SUPFAM" id="SSF53927">
    <property type="entry name" value="Cytidine deaminase-like"/>
    <property type="match status" value="1"/>
</dbReference>
<dbReference type="CDD" id="cd01284">
    <property type="entry name" value="Riboflavin_deaminase-reductase"/>
    <property type="match status" value="1"/>
</dbReference>
<dbReference type="InterPro" id="IPR016192">
    <property type="entry name" value="APOBEC/CMP_deaminase_Zn-bd"/>
</dbReference>
<sequence>MSNKELYMARALELARLGRGKVSPNPMVGCVIVYQNKIIGEGYHQVYGGPHAEVNAVNSVEDKTLLKKAEMYVTLEPCSHHGKTPPCADLIVKHQLKKVYVCNLDPNPLVAGRGIDRLKENGIEVETGLLQEEGEAVNARFFTFMREKRPYVIMKWAQTKDGFIARKNYDSKWISNPLSRKQVHKWRSEEDGILVGTNTAHYDNPRLDVRDWTGSSPIRIVLDRNLRLAPKELALFDQSIQTICYNFKKSVEEGKVTYVKIPSENWLQEVLRDLYERKIQSIIVEGGAVVLNTFIAEELWDEMRIFRGDQHFGSGIPAPIFKGGYLVDERTVGNDKRLIYKRQNL</sequence>
<evidence type="ECO:0000256" key="2">
    <source>
        <dbReference type="ARBA" id="ARBA00004882"/>
    </source>
</evidence>
<keyword evidence="8 12" id="KW-0862">Zinc</keyword>
<comment type="catalytic activity">
    <reaction evidence="12">
        <text>2,5-diamino-6-hydroxy-4-(5-phosphoribosylamino)-pyrimidine + H2O + H(+) = 5-amino-6-(5-phospho-D-ribosylamino)uracil + NH4(+)</text>
        <dbReference type="Rhea" id="RHEA:21868"/>
        <dbReference type="ChEBI" id="CHEBI:15377"/>
        <dbReference type="ChEBI" id="CHEBI:15378"/>
        <dbReference type="ChEBI" id="CHEBI:28938"/>
        <dbReference type="ChEBI" id="CHEBI:58453"/>
        <dbReference type="ChEBI" id="CHEBI:58614"/>
        <dbReference type="EC" id="3.5.4.26"/>
    </reaction>
</comment>
<organism evidence="14 15">
    <name type="scientific">Algivirga pacifica</name>
    <dbReference type="NCBI Taxonomy" id="1162670"/>
    <lineage>
        <taxon>Bacteria</taxon>
        <taxon>Pseudomonadati</taxon>
        <taxon>Bacteroidota</taxon>
        <taxon>Cytophagia</taxon>
        <taxon>Cytophagales</taxon>
        <taxon>Flammeovirgaceae</taxon>
        <taxon>Algivirga</taxon>
    </lineage>
</organism>
<accession>A0ABP9DKZ2</accession>
<dbReference type="PROSITE" id="PS00903">
    <property type="entry name" value="CYT_DCMP_DEAMINASES_1"/>
    <property type="match status" value="1"/>
</dbReference>
<comment type="pathway">
    <text evidence="3 12">Cofactor biosynthesis; riboflavin biosynthesis; 5-amino-6-(D-ribitylamino)uracil from GTP: step 3/4.</text>
</comment>
<evidence type="ECO:0000256" key="10">
    <source>
        <dbReference type="ARBA" id="ARBA00023002"/>
    </source>
</evidence>
<evidence type="ECO:0000256" key="3">
    <source>
        <dbReference type="ARBA" id="ARBA00004910"/>
    </source>
</evidence>
<dbReference type="SUPFAM" id="SSF53597">
    <property type="entry name" value="Dihydrofolate reductase-like"/>
    <property type="match status" value="1"/>
</dbReference>
<proteinExistence type="inferred from homology"/>
<evidence type="ECO:0000256" key="12">
    <source>
        <dbReference type="PIRNR" id="PIRNR006769"/>
    </source>
</evidence>
<evidence type="ECO:0000256" key="8">
    <source>
        <dbReference type="ARBA" id="ARBA00022833"/>
    </source>
</evidence>
<dbReference type="InterPro" id="IPR002125">
    <property type="entry name" value="CMP_dCMP_dom"/>
</dbReference>
<evidence type="ECO:0000256" key="7">
    <source>
        <dbReference type="ARBA" id="ARBA00022723"/>
    </source>
</evidence>
<reference evidence="15" key="1">
    <citation type="journal article" date="2019" name="Int. J. Syst. Evol. Microbiol.">
        <title>The Global Catalogue of Microorganisms (GCM) 10K type strain sequencing project: providing services to taxonomists for standard genome sequencing and annotation.</title>
        <authorList>
            <consortium name="The Broad Institute Genomics Platform"/>
            <consortium name="The Broad Institute Genome Sequencing Center for Infectious Disease"/>
            <person name="Wu L."/>
            <person name="Ma J."/>
        </authorList>
    </citation>
    <scope>NUCLEOTIDE SEQUENCE [LARGE SCALE GENOMIC DNA]</scope>
    <source>
        <strain evidence="15">JCM 18326</strain>
    </source>
</reference>
<evidence type="ECO:0000313" key="14">
    <source>
        <dbReference type="EMBL" id="GAA4850236.1"/>
    </source>
</evidence>
<comment type="similarity">
    <text evidence="5 12">In the C-terminal section; belongs to the HTP reductase family.</text>
</comment>
<keyword evidence="15" id="KW-1185">Reference proteome</keyword>
<keyword evidence="11" id="KW-0511">Multifunctional enzyme</keyword>
<dbReference type="EC" id="3.5.4.26" evidence="12"/>
<dbReference type="PANTHER" id="PTHR38011:SF7">
    <property type="entry name" value="2,5-DIAMINO-6-RIBOSYLAMINO-4(3H)-PYRIMIDINONE 5'-PHOSPHATE REDUCTASE"/>
    <property type="match status" value="1"/>
</dbReference>
<dbReference type="InterPro" id="IPR004794">
    <property type="entry name" value="Eubact_RibD"/>
</dbReference>
<dbReference type="EMBL" id="BAABJX010000064">
    <property type="protein sequence ID" value="GAA4850236.1"/>
    <property type="molecule type" value="Genomic_DNA"/>
</dbReference>
<keyword evidence="6 12" id="KW-0686">Riboflavin biosynthesis</keyword>
<protein>
    <recommendedName>
        <fullName evidence="12">Riboflavin biosynthesis protein RibD</fullName>
    </recommendedName>
    <domain>
        <recommendedName>
            <fullName evidence="12">Diaminohydroxyphosphoribosylaminopyrimidine deaminase</fullName>
            <shortName evidence="12">DRAP deaminase</shortName>
            <ecNumber evidence="12">3.5.4.26</ecNumber>
        </recommendedName>
        <alternativeName>
            <fullName evidence="12">Riboflavin-specific deaminase</fullName>
        </alternativeName>
    </domain>
    <domain>
        <recommendedName>
            <fullName evidence="12">5-amino-6-(5-phosphoribosylamino)uracil reductase</fullName>
            <ecNumber evidence="12">1.1.1.193</ecNumber>
        </recommendedName>
        <alternativeName>
            <fullName evidence="12">HTP reductase</fullName>
        </alternativeName>
    </domain>
</protein>
<dbReference type="InterPro" id="IPR016193">
    <property type="entry name" value="Cytidine_deaminase-like"/>
</dbReference>
<dbReference type="Pfam" id="PF01872">
    <property type="entry name" value="RibD_C"/>
    <property type="match status" value="1"/>
</dbReference>
<keyword evidence="12" id="KW-0378">Hydrolase</keyword>
<evidence type="ECO:0000256" key="4">
    <source>
        <dbReference type="ARBA" id="ARBA00005259"/>
    </source>
</evidence>
<evidence type="ECO:0000256" key="9">
    <source>
        <dbReference type="ARBA" id="ARBA00022857"/>
    </source>
</evidence>
<gene>
    <name evidence="14" type="primary">ribD</name>
    <name evidence="14" type="ORF">GCM10023331_38590</name>
</gene>
<dbReference type="PIRSF" id="PIRSF006769">
    <property type="entry name" value="RibD"/>
    <property type="match status" value="1"/>
</dbReference>